<organism evidence="1 2">
    <name type="scientific">Oikopleura dioica</name>
    <name type="common">Tunicate</name>
    <dbReference type="NCBI Taxonomy" id="34765"/>
    <lineage>
        <taxon>Eukaryota</taxon>
        <taxon>Metazoa</taxon>
        <taxon>Chordata</taxon>
        <taxon>Tunicata</taxon>
        <taxon>Appendicularia</taxon>
        <taxon>Copelata</taxon>
        <taxon>Oikopleuridae</taxon>
        <taxon>Oikopleura</taxon>
    </lineage>
</organism>
<proteinExistence type="predicted"/>
<dbReference type="EMBL" id="OU015566">
    <property type="protein sequence ID" value="CAG5107143.1"/>
    <property type="molecule type" value="Genomic_DNA"/>
</dbReference>
<name>A0ABN7STY6_OIKDI</name>
<accession>A0ABN7STY6</accession>
<keyword evidence="2" id="KW-1185">Reference proteome</keyword>
<evidence type="ECO:0000313" key="1">
    <source>
        <dbReference type="EMBL" id="CAG5107143.1"/>
    </source>
</evidence>
<reference evidence="1 2" key="1">
    <citation type="submission" date="2021-04" db="EMBL/GenBank/DDBJ databases">
        <authorList>
            <person name="Bliznina A."/>
        </authorList>
    </citation>
    <scope>NUCLEOTIDE SEQUENCE [LARGE SCALE GENOMIC DNA]</scope>
</reference>
<gene>
    <name evidence="1" type="ORF">OKIOD_LOCUS11934</name>
</gene>
<evidence type="ECO:0000313" key="2">
    <source>
        <dbReference type="Proteomes" id="UP001158576"/>
    </source>
</evidence>
<dbReference type="Proteomes" id="UP001158576">
    <property type="component" value="Chromosome 1"/>
</dbReference>
<protein>
    <submittedName>
        <fullName evidence="1">Oidioi.mRNA.OKI2018_I69.chr1.g3169.t1.cds</fullName>
    </submittedName>
</protein>
<sequence>MTVEEMECDDDDEDEWVKIWKIDEPSSLTIENLMSSCFKKLAERVGEEESKTICFDIIFNEDECFRIDSLKMTNFQLNNLLKRANIKLPKKRAIKRKKTELSVSVNNPAVNVEPDESATSSKNAQTSCQVRKPLSGLGVLFKSRKLQNEFYKRSSDFLKERALNIKMTLSSLDKTSPCDSFCHFLPAKPGSFDKLSTLMMSTLMTTILADIVTKEPENFLDPEKIAANTYDLILLMNNAIGRENGQNPIDGFNLNNILSVQKSA</sequence>